<organism evidence="2 3">
    <name type="scientific">Hibiscus sabdariffa</name>
    <name type="common">roselle</name>
    <dbReference type="NCBI Taxonomy" id="183260"/>
    <lineage>
        <taxon>Eukaryota</taxon>
        <taxon>Viridiplantae</taxon>
        <taxon>Streptophyta</taxon>
        <taxon>Embryophyta</taxon>
        <taxon>Tracheophyta</taxon>
        <taxon>Spermatophyta</taxon>
        <taxon>Magnoliopsida</taxon>
        <taxon>eudicotyledons</taxon>
        <taxon>Gunneridae</taxon>
        <taxon>Pentapetalae</taxon>
        <taxon>rosids</taxon>
        <taxon>malvids</taxon>
        <taxon>Malvales</taxon>
        <taxon>Malvaceae</taxon>
        <taxon>Malvoideae</taxon>
        <taxon>Hibiscus</taxon>
    </lineage>
</organism>
<evidence type="ECO:0000313" key="3">
    <source>
        <dbReference type="Proteomes" id="UP001396334"/>
    </source>
</evidence>
<protein>
    <submittedName>
        <fullName evidence="2">Uncharacterized protein</fullName>
    </submittedName>
</protein>
<feature type="signal peptide" evidence="1">
    <location>
        <begin position="1"/>
        <end position="16"/>
    </location>
</feature>
<comment type="caution">
    <text evidence="2">The sequence shown here is derived from an EMBL/GenBank/DDBJ whole genome shotgun (WGS) entry which is preliminary data.</text>
</comment>
<keyword evidence="3" id="KW-1185">Reference proteome</keyword>
<name>A0ABR2QM78_9ROSI</name>
<proteinExistence type="predicted"/>
<dbReference type="EMBL" id="JBBPBN010000036">
    <property type="protein sequence ID" value="KAK9001644.1"/>
    <property type="molecule type" value="Genomic_DNA"/>
</dbReference>
<feature type="chain" id="PRO_5045835540" evidence="1">
    <location>
        <begin position="17"/>
        <end position="117"/>
    </location>
</feature>
<evidence type="ECO:0000256" key="1">
    <source>
        <dbReference type="SAM" id="SignalP"/>
    </source>
</evidence>
<accession>A0ABR2QM78</accession>
<dbReference type="Proteomes" id="UP001396334">
    <property type="component" value="Unassembled WGS sequence"/>
</dbReference>
<evidence type="ECO:0000313" key="2">
    <source>
        <dbReference type="EMBL" id="KAK9001644.1"/>
    </source>
</evidence>
<keyword evidence="1" id="KW-0732">Signal</keyword>
<gene>
    <name evidence="2" type="ORF">V6N11_083423</name>
</gene>
<reference evidence="2 3" key="1">
    <citation type="journal article" date="2024" name="G3 (Bethesda)">
        <title>Genome assembly of Hibiscus sabdariffa L. provides insights into metabolisms of medicinal natural products.</title>
        <authorList>
            <person name="Kim T."/>
        </authorList>
    </citation>
    <scope>NUCLEOTIDE SEQUENCE [LARGE SCALE GENOMIC DNA]</scope>
    <source>
        <strain evidence="2">TK-2024</strain>
        <tissue evidence="2">Old leaves</tissue>
    </source>
</reference>
<sequence length="117" mass="12721">MPMLPFICCCLALAVGKRSTELEHPLLVHKEHESSSGDDAFHNSGTMEWHCVRINFVFLVLIILVSLPRSAIDPSKSFPTASVVDISYLCHITISDLAGLAAAYGLNFIESNSTSSL</sequence>